<reference evidence="2" key="1">
    <citation type="submission" date="2018-04" db="EMBL/GenBank/DDBJ databases">
        <title>Whole genome sequencing of Hypsizygus marmoreus.</title>
        <authorList>
            <person name="Choi I.-G."/>
            <person name="Min B."/>
            <person name="Kim J.-G."/>
            <person name="Kim S."/>
            <person name="Oh Y.-L."/>
            <person name="Kong W.-S."/>
            <person name="Park H."/>
            <person name="Jeong J."/>
            <person name="Song E.-S."/>
        </authorList>
    </citation>
    <scope>NUCLEOTIDE SEQUENCE [LARGE SCALE GENOMIC DNA]</scope>
    <source>
        <strain evidence="2">51987-8</strain>
    </source>
</reference>
<sequence>MVPGVSKELRDDHDMGSDYYLSREWVDKWVKGVLEEMLPTGKDMDDGVEPNPCADRSKNMVNELTTRMWGIFDETGTFLALCRHGFVLVVTDIVQSGELAKYPLAVVEVLLDAFSVCLGGGYDIGCKFGTTFDRSPLGPLARELEYKLSYIAKYVKEMGLEDLEECERFFSKSNALAPSMRYASVFHRKQWIHEFIKHMDKMDTYQNLSEFLINNYKQAIDLLNSQAVLDKQMADQNVGSMKVFEQWLAEEKAYLLGLSKEPLEETLQMKYYQKLVNLNVSQKALDAVVAVWVEIIPETYGARDFTASKKTDGRHALENLEKDLAIVQGLEARLGITARWTSLSVEWDQAAAMVSKRHYQWCLDTLEGLVISRMFELTKMNMFQTATEAHWECSQGPSQAVRTALEKYNIAAKALSPSCPELSWDMVVEYAFLADFDLLSDTREDVCECPWATPAARILMDQHFKILRAHEEIKRLNIEIPRLVTYIRDEEAFLKEREGTIGETDSSLVPGTSVESSAVVHYGMDVDGQVVGNSTVEDGPSEVDGLDNGAGDDKNDDDDEDVMLAELAHAVLQIASDI</sequence>
<protein>
    <submittedName>
        <fullName evidence="2">Uncharacterized protein</fullName>
    </submittedName>
</protein>
<comment type="caution">
    <text evidence="2">The sequence shown here is derived from an EMBL/GenBank/DDBJ whole genome shotgun (WGS) entry which is preliminary data.</text>
</comment>
<dbReference type="PANTHER" id="PTHR33096:SF1">
    <property type="entry name" value="CXC1-LIKE CYSTEINE CLUSTER ASSOCIATED WITH KDZ TRANSPOSASES DOMAIN-CONTAINING PROTEIN"/>
    <property type="match status" value="1"/>
</dbReference>
<dbReference type="InterPro" id="IPR040521">
    <property type="entry name" value="KDZ"/>
</dbReference>
<organism evidence="2 3">
    <name type="scientific">Hypsizygus marmoreus</name>
    <name type="common">White beech mushroom</name>
    <name type="synonym">Agaricus marmoreus</name>
    <dbReference type="NCBI Taxonomy" id="39966"/>
    <lineage>
        <taxon>Eukaryota</taxon>
        <taxon>Fungi</taxon>
        <taxon>Dikarya</taxon>
        <taxon>Basidiomycota</taxon>
        <taxon>Agaricomycotina</taxon>
        <taxon>Agaricomycetes</taxon>
        <taxon>Agaricomycetidae</taxon>
        <taxon>Agaricales</taxon>
        <taxon>Tricholomatineae</taxon>
        <taxon>Lyophyllaceae</taxon>
        <taxon>Hypsizygus</taxon>
    </lineage>
</organism>
<dbReference type="EMBL" id="LUEZ02000091">
    <property type="protein sequence ID" value="RDB14988.1"/>
    <property type="molecule type" value="Genomic_DNA"/>
</dbReference>
<dbReference type="STRING" id="39966.A0A369IZ45"/>
<dbReference type="Pfam" id="PF18758">
    <property type="entry name" value="KDZ"/>
    <property type="match status" value="1"/>
</dbReference>
<name>A0A369IZ45_HYPMA</name>
<feature type="region of interest" description="Disordered" evidence="1">
    <location>
        <begin position="531"/>
        <end position="558"/>
    </location>
</feature>
<evidence type="ECO:0000313" key="2">
    <source>
        <dbReference type="EMBL" id="RDB14988.1"/>
    </source>
</evidence>
<proteinExistence type="predicted"/>
<dbReference type="OrthoDB" id="3246730at2759"/>
<gene>
    <name evidence="2" type="ORF">Hypma_016140</name>
</gene>
<dbReference type="PANTHER" id="PTHR33096">
    <property type="entry name" value="CXC2 DOMAIN-CONTAINING PROTEIN"/>
    <property type="match status" value="1"/>
</dbReference>
<dbReference type="InParanoid" id="A0A369IZ45"/>
<dbReference type="Proteomes" id="UP000076154">
    <property type="component" value="Unassembled WGS sequence"/>
</dbReference>
<evidence type="ECO:0000256" key="1">
    <source>
        <dbReference type="SAM" id="MobiDB-lite"/>
    </source>
</evidence>
<keyword evidence="3" id="KW-1185">Reference proteome</keyword>
<dbReference type="AlphaFoldDB" id="A0A369IZ45"/>
<evidence type="ECO:0000313" key="3">
    <source>
        <dbReference type="Proteomes" id="UP000076154"/>
    </source>
</evidence>
<accession>A0A369IZ45</accession>